<reference evidence="2" key="1">
    <citation type="submission" date="2023-07" db="EMBL/GenBank/DDBJ databases">
        <title>draft genome sequence of fig (Ficus carica).</title>
        <authorList>
            <person name="Takahashi T."/>
            <person name="Nishimura K."/>
        </authorList>
    </citation>
    <scope>NUCLEOTIDE SEQUENCE</scope>
</reference>
<gene>
    <name evidence="2" type="ORF">TIFTF001_042934</name>
</gene>
<feature type="compositionally biased region" description="Low complexity" evidence="1">
    <location>
        <begin position="83"/>
        <end position="93"/>
    </location>
</feature>
<dbReference type="AlphaFoldDB" id="A0AA87Z891"/>
<accession>A0AA87Z891</accession>
<feature type="compositionally biased region" description="Acidic residues" evidence="1">
    <location>
        <begin position="124"/>
        <end position="137"/>
    </location>
</feature>
<keyword evidence="3" id="KW-1185">Reference proteome</keyword>
<evidence type="ECO:0000256" key="1">
    <source>
        <dbReference type="SAM" id="MobiDB-lite"/>
    </source>
</evidence>
<feature type="compositionally biased region" description="Polar residues" evidence="1">
    <location>
        <begin position="175"/>
        <end position="185"/>
    </location>
</feature>
<feature type="region of interest" description="Disordered" evidence="1">
    <location>
        <begin position="114"/>
        <end position="144"/>
    </location>
</feature>
<sequence length="283" mass="31082">MAKNDAIIQNQSALIQSQAASLRTLENQVGQLANVLSNRPQGSLPSDTENPRREGKEHCKAITLRNGRQIEQPVRQPAKEAEPSSIQSQPSHQSENEADQNAIAKSQQIAAEFEKTCSPKMVNEDDLTASDEDEEASDNQVSWMESKPTAGLQQILVILLQHFFMVNQFVTAKSQQSWAETGEQSKNPRERGGEKPRENQEKKLEKAKGGYGRAGVRKKGVKNFGAIWRARAECLESQKGGRFRFAYPNPSLGLAKGKSGLVGSQEGGVRKFGIQASKPTSKP</sequence>
<organism evidence="2 3">
    <name type="scientific">Ficus carica</name>
    <name type="common">Common fig</name>
    <dbReference type="NCBI Taxonomy" id="3494"/>
    <lineage>
        <taxon>Eukaryota</taxon>
        <taxon>Viridiplantae</taxon>
        <taxon>Streptophyta</taxon>
        <taxon>Embryophyta</taxon>
        <taxon>Tracheophyta</taxon>
        <taxon>Spermatophyta</taxon>
        <taxon>Magnoliopsida</taxon>
        <taxon>eudicotyledons</taxon>
        <taxon>Gunneridae</taxon>
        <taxon>Pentapetalae</taxon>
        <taxon>rosids</taxon>
        <taxon>fabids</taxon>
        <taxon>Rosales</taxon>
        <taxon>Moraceae</taxon>
        <taxon>Ficeae</taxon>
        <taxon>Ficus</taxon>
    </lineage>
</organism>
<feature type="region of interest" description="Disordered" evidence="1">
    <location>
        <begin position="62"/>
        <end position="102"/>
    </location>
</feature>
<dbReference type="Proteomes" id="UP001187192">
    <property type="component" value="Unassembled WGS sequence"/>
</dbReference>
<evidence type="ECO:0000313" key="3">
    <source>
        <dbReference type="Proteomes" id="UP001187192"/>
    </source>
</evidence>
<comment type="caution">
    <text evidence="2">The sequence shown here is derived from an EMBL/GenBank/DDBJ whole genome shotgun (WGS) entry which is preliminary data.</text>
</comment>
<dbReference type="EMBL" id="BTGU01002545">
    <property type="protein sequence ID" value="GMN19836.1"/>
    <property type="molecule type" value="Genomic_DNA"/>
</dbReference>
<evidence type="ECO:0000313" key="2">
    <source>
        <dbReference type="EMBL" id="GMN19836.1"/>
    </source>
</evidence>
<protein>
    <submittedName>
        <fullName evidence="2">Uncharacterized protein</fullName>
    </submittedName>
</protein>
<name>A0AA87Z891_FICCA</name>
<feature type="compositionally biased region" description="Polar residues" evidence="1">
    <location>
        <begin position="37"/>
        <end position="48"/>
    </location>
</feature>
<proteinExistence type="predicted"/>
<feature type="region of interest" description="Disordered" evidence="1">
    <location>
        <begin position="175"/>
        <end position="212"/>
    </location>
</feature>
<feature type="compositionally biased region" description="Basic and acidic residues" evidence="1">
    <location>
        <begin position="186"/>
        <end position="208"/>
    </location>
</feature>
<feature type="region of interest" description="Disordered" evidence="1">
    <location>
        <begin position="37"/>
        <end position="56"/>
    </location>
</feature>